<protein>
    <recommendedName>
        <fullName evidence="4">L-serine ammonia-lyase</fullName>
        <ecNumber evidence="4">4.3.1.17</ecNumber>
    </recommendedName>
    <alternativeName>
        <fullName evidence="11">L-serine deaminase</fullName>
    </alternativeName>
</protein>
<evidence type="ECO:0000256" key="3">
    <source>
        <dbReference type="ARBA" id="ARBA00008636"/>
    </source>
</evidence>
<dbReference type="AlphaFoldDB" id="A0AAJ1SXE1"/>
<comment type="catalytic activity">
    <reaction evidence="12">
        <text>L-serine = pyruvate + NH4(+)</text>
        <dbReference type="Rhea" id="RHEA:19169"/>
        <dbReference type="ChEBI" id="CHEBI:15361"/>
        <dbReference type="ChEBI" id="CHEBI:28938"/>
        <dbReference type="ChEBI" id="CHEBI:33384"/>
        <dbReference type="EC" id="4.3.1.17"/>
    </reaction>
</comment>
<dbReference type="GO" id="GO:0051539">
    <property type="term" value="F:4 iron, 4 sulfur cluster binding"/>
    <property type="evidence" value="ECO:0007669"/>
    <property type="project" value="UniProtKB-KW"/>
</dbReference>
<accession>A0AAJ1SXE1</accession>
<comment type="similarity">
    <text evidence="3">Belongs to the iron-sulfur dependent L-serine dehydratase family.</text>
</comment>
<evidence type="ECO:0000256" key="1">
    <source>
        <dbReference type="ARBA" id="ARBA00001966"/>
    </source>
</evidence>
<reference evidence="14 15" key="1">
    <citation type="submission" date="2023-07" db="EMBL/GenBank/DDBJ databases">
        <title>Sorghum-associated microbial communities from plants grown in Nebraska, USA.</title>
        <authorList>
            <person name="Schachtman D."/>
        </authorList>
    </citation>
    <scope>NUCLEOTIDE SEQUENCE [LARGE SCALE GENOMIC DNA]</scope>
    <source>
        <strain evidence="14 15">DS1001</strain>
    </source>
</reference>
<evidence type="ECO:0000313" key="14">
    <source>
        <dbReference type="EMBL" id="MDQ0147939.1"/>
    </source>
</evidence>
<dbReference type="InterPro" id="IPR029009">
    <property type="entry name" value="ASB_dom_sf"/>
</dbReference>
<gene>
    <name evidence="14" type="ORF">J2T23_003867</name>
</gene>
<evidence type="ECO:0000256" key="8">
    <source>
        <dbReference type="ARBA" id="ARBA00023004"/>
    </source>
</evidence>
<dbReference type="PANTHER" id="PTHR30182:SF1">
    <property type="entry name" value="L-SERINE DEHYDRATASE 1"/>
    <property type="match status" value="1"/>
</dbReference>
<keyword evidence="6" id="KW-0004">4Fe-4S</keyword>
<evidence type="ECO:0000256" key="7">
    <source>
        <dbReference type="ARBA" id="ARBA00022723"/>
    </source>
</evidence>
<feature type="non-terminal residue" evidence="14">
    <location>
        <position position="37"/>
    </location>
</feature>
<keyword evidence="9" id="KW-0411">Iron-sulfur</keyword>
<comment type="pathway">
    <text evidence="2">Carbohydrate biosynthesis; gluconeogenesis.</text>
</comment>
<feature type="domain" description="Serine dehydratase beta chain" evidence="13">
    <location>
        <begin position="5"/>
        <end position="36"/>
    </location>
</feature>
<comment type="cofactor">
    <cofactor evidence="1">
        <name>[4Fe-4S] cluster</name>
        <dbReference type="ChEBI" id="CHEBI:49883"/>
    </cofactor>
</comment>
<dbReference type="SUPFAM" id="SSF143548">
    <property type="entry name" value="Serine metabolism enzymes domain"/>
    <property type="match status" value="1"/>
</dbReference>
<keyword evidence="8" id="KW-0408">Iron</keyword>
<dbReference type="InterPro" id="IPR005131">
    <property type="entry name" value="Ser_deHydtase_bsu"/>
</dbReference>
<dbReference type="EC" id="4.3.1.17" evidence="4"/>
<evidence type="ECO:0000256" key="12">
    <source>
        <dbReference type="ARBA" id="ARBA00049406"/>
    </source>
</evidence>
<dbReference type="EMBL" id="JAUSTB010000021">
    <property type="protein sequence ID" value="MDQ0147939.1"/>
    <property type="molecule type" value="Genomic_DNA"/>
</dbReference>
<keyword evidence="5" id="KW-0312">Gluconeogenesis</keyword>
<proteinExistence type="inferred from homology"/>
<name>A0AAJ1SXE1_9MICC</name>
<dbReference type="GO" id="GO:0046872">
    <property type="term" value="F:metal ion binding"/>
    <property type="evidence" value="ECO:0007669"/>
    <property type="project" value="UniProtKB-KW"/>
</dbReference>
<evidence type="ECO:0000259" key="13">
    <source>
        <dbReference type="Pfam" id="PF03315"/>
    </source>
</evidence>
<dbReference type="GO" id="GO:0006094">
    <property type="term" value="P:gluconeogenesis"/>
    <property type="evidence" value="ECO:0007669"/>
    <property type="project" value="UniProtKB-KW"/>
</dbReference>
<dbReference type="PANTHER" id="PTHR30182">
    <property type="entry name" value="L-SERINE DEHYDRATASE"/>
    <property type="match status" value="1"/>
</dbReference>
<evidence type="ECO:0000313" key="15">
    <source>
        <dbReference type="Proteomes" id="UP001239267"/>
    </source>
</evidence>
<comment type="caution">
    <text evidence="14">The sequence shown here is derived from an EMBL/GenBank/DDBJ whole genome shotgun (WGS) entry which is preliminary data.</text>
</comment>
<dbReference type="InterPro" id="IPR051318">
    <property type="entry name" value="Fe-S_L-Ser"/>
</dbReference>
<dbReference type="Gene3D" id="3.30.1330.90">
    <property type="entry name" value="D-3-phosphoglycerate dehydrogenase, domain 3"/>
    <property type="match status" value="1"/>
</dbReference>
<dbReference type="GO" id="GO:0003941">
    <property type="term" value="F:L-serine ammonia-lyase activity"/>
    <property type="evidence" value="ECO:0007669"/>
    <property type="project" value="UniProtKB-EC"/>
</dbReference>
<keyword evidence="7" id="KW-0479">Metal-binding</keyword>
<evidence type="ECO:0000256" key="6">
    <source>
        <dbReference type="ARBA" id="ARBA00022485"/>
    </source>
</evidence>
<sequence length="37" mass="3751">MAVGVFDLFSIGIGPSSSHTVGPMRAAAVFAEELKAS</sequence>
<evidence type="ECO:0000256" key="11">
    <source>
        <dbReference type="ARBA" id="ARBA00041766"/>
    </source>
</evidence>
<evidence type="ECO:0000256" key="2">
    <source>
        <dbReference type="ARBA" id="ARBA00004742"/>
    </source>
</evidence>
<evidence type="ECO:0000256" key="5">
    <source>
        <dbReference type="ARBA" id="ARBA00022432"/>
    </source>
</evidence>
<evidence type="ECO:0000256" key="10">
    <source>
        <dbReference type="ARBA" id="ARBA00023239"/>
    </source>
</evidence>
<organism evidence="14 15">
    <name type="scientific">Pseudarthrobacter niigatensis</name>
    <dbReference type="NCBI Taxonomy" id="369935"/>
    <lineage>
        <taxon>Bacteria</taxon>
        <taxon>Bacillati</taxon>
        <taxon>Actinomycetota</taxon>
        <taxon>Actinomycetes</taxon>
        <taxon>Micrococcales</taxon>
        <taxon>Micrococcaceae</taxon>
        <taxon>Pseudarthrobacter</taxon>
    </lineage>
</organism>
<evidence type="ECO:0000256" key="9">
    <source>
        <dbReference type="ARBA" id="ARBA00023014"/>
    </source>
</evidence>
<evidence type="ECO:0000256" key="4">
    <source>
        <dbReference type="ARBA" id="ARBA00012093"/>
    </source>
</evidence>
<dbReference type="RefSeq" id="WP_307362677.1">
    <property type="nucleotide sequence ID" value="NZ_JAUSTB010000021.1"/>
</dbReference>
<dbReference type="Proteomes" id="UP001239267">
    <property type="component" value="Unassembled WGS sequence"/>
</dbReference>
<keyword evidence="15" id="KW-1185">Reference proteome</keyword>
<dbReference type="Pfam" id="PF03315">
    <property type="entry name" value="SDH_beta"/>
    <property type="match status" value="1"/>
</dbReference>
<keyword evidence="10" id="KW-0456">Lyase</keyword>